<dbReference type="AlphaFoldDB" id="A0A2P2E287"/>
<organism evidence="1 2">
    <name type="scientific">Leptospira ryugenii</name>
    <dbReference type="NCBI Taxonomy" id="1917863"/>
    <lineage>
        <taxon>Bacteria</taxon>
        <taxon>Pseudomonadati</taxon>
        <taxon>Spirochaetota</taxon>
        <taxon>Spirochaetia</taxon>
        <taxon>Leptospirales</taxon>
        <taxon>Leptospiraceae</taxon>
        <taxon>Leptospira</taxon>
    </lineage>
</organism>
<evidence type="ECO:0000313" key="2">
    <source>
        <dbReference type="Proteomes" id="UP000245133"/>
    </source>
</evidence>
<name>A0A2P2E287_9LEPT</name>
<protein>
    <submittedName>
        <fullName evidence="1">Uncharacterized protein</fullName>
    </submittedName>
</protein>
<reference evidence="1 2" key="1">
    <citation type="submission" date="2018-02" db="EMBL/GenBank/DDBJ databases">
        <title>Novel Leptospira species isolated from soil and water in Japan.</title>
        <authorList>
            <person name="Nakao R."/>
            <person name="Masuzawa T."/>
        </authorList>
    </citation>
    <scope>NUCLEOTIDE SEQUENCE [LARGE SCALE GENOMIC DNA]</scope>
    <source>
        <strain evidence="1 2">YH101</strain>
    </source>
</reference>
<dbReference type="EMBL" id="BFBB01000008">
    <property type="protein sequence ID" value="GBF51012.1"/>
    <property type="molecule type" value="Genomic_DNA"/>
</dbReference>
<gene>
    <name evidence="1" type="ORF">LPTSP4_25430</name>
</gene>
<accession>A0A2P2E287</accession>
<sequence length="64" mass="7278">MTLKHEMACISQNTDSTYYVPETKKDAYHGITAVLVLTTQFRFLNDNVKSQKYHAQPNATCDPV</sequence>
<evidence type="ECO:0000313" key="1">
    <source>
        <dbReference type="EMBL" id="GBF51012.1"/>
    </source>
</evidence>
<comment type="caution">
    <text evidence="1">The sequence shown here is derived from an EMBL/GenBank/DDBJ whole genome shotgun (WGS) entry which is preliminary data.</text>
</comment>
<dbReference type="Proteomes" id="UP000245133">
    <property type="component" value="Unassembled WGS sequence"/>
</dbReference>
<proteinExistence type="predicted"/>
<keyword evidence="2" id="KW-1185">Reference proteome</keyword>